<dbReference type="Pfam" id="PF00171">
    <property type="entry name" value="Aldedh"/>
    <property type="match status" value="1"/>
</dbReference>
<feature type="domain" description="Aldehyde dehydrogenase" evidence="5">
    <location>
        <begin position="23"/>
        <end position="484"/>
    </location>
</feature>
<organism evidence="6 7">
    <name type="scientific">Streptomyces aureus</name>
    <dbReference type="NCBI Taxonomy" id="193461"/>
    <lineage>
        <taxon>Bacteria</taxon>
        <taxon>Bacillati</taxon>
        <taxon>Actinomycetota</taxon>
        <taxon>Actinomycetes</taxon>
        <taxon>Kitasatosporales</taxon>
        <taxon>Streptomycetaceae</taxon>
        <taxon>Streptomyces</taxon>
    </lineage>
</organism>
<dbReference type="Gene3D" id="3.40.605.10">
    <property type="entry name" value="Aldehyde Dehydrogenase, Chain A, domain 1"/>
    <property type="match status" value="1"/>
</dbReference>
<dbReference type="Gene3D" id="3.40.309.10">
    <property type="entry name" value="Aldehyde Dehydrogenase, Chain A, domain 2"/>
    <property type="match status" value="1"/>
</dbReference>
<comment type="similarity">
    <text evidence="1 4">Belongs to the aldehyde dehydrogenase family.</text>
</comment>
<name>A0ABV4SZB0_9ACTN</name>
<dbReference type="InterPro" id="IPR016161">
    <property type="entry name" value="Ald_DH/histidinol_DH"/>
</dbReference>
<proteinExistence type="inferred from homology"/>
<evidence type="ECO:0000256" key="2">
    <source>
        <dbReference type="ARBA" id="ARBA00023002"/>
    </source>
</evidence>
<evidence type="ECO:0000313" key="7">
    <source>
        <dbReference type="Proteomes" id="UP001571476"/>
    </source>
</evidence>
<gene>
    <name evidence="6" type="ORF">ACEG43_47895</name>
</gene>
<dbReference type="EMBL" id="JBGOSP010000072">
    <property type="protein sequence ID" value="MFA3843717.1"/>
    <property type="molecule type" value="Genomic_DNA"/>
</dbReference>
<evidence type="ECO:0000313" key="6">
    <source>
        <dbReference type="EMBL" id="MFA3843717.1"/>
    </source>
</evidence>
<evidence type="ECO:0000259" key="5">
    <source>
        <dbReference type="Pfam" id="PF00171"/>
    </source>
</evidence>
<dbReference type="PANTHER" id="PTHR42804:SF1">
    <property type="entry name" value="ALDEHYDE DEHYDROGENASE-RELATED"/>
    <property type="match status" value="1"/>
</dbReference>
<dbReference type="RefSeq" id="WP_372567511.1">
    <property type="nucleotide sequence ID" value="NZ_JBGOSP010000072.1"/>
</dbReference>
<reference evidence="6 7" key="1">
    <citation type="submission" date="2024-08" db="EMBL/GenBank/DDBJ databases">
        <title>Genome sequence of Streptomyces aureus CACIA-1.46HGO.</title>
        <authorList>
            <person name="Evangelista-Martinez Z."/>
        </authorList>
    </citation>
    <scope>NUCLEOTIDE SEQUENCE [LARGE SCALE GENOMIC DNA]</scope>
    <source>
        <strain evidence="6 7">CACIA-1.46HGO</strain>
    </source>
</reference>
<dbReference type="SUPFAM" id="SSF53720">
    <property type="entry name" value="ALDH-like"/>
    <property type="match status" value="1"/>
</dbReference>
<evidence type="ECO:0000256" key="4">
    <source>
        <dbReference type="RuleBase" id="RU003345"/>
    </source>
</evidence>
<protein>
    <submittedName>
        <fullName evidence="6">Aldehyde dehydrogenase</fullName>
    </submittedName>
</protein>
<dbReference type="InterPro" id="IPR029510">
    <property type="entry name" value="Ald_DH_CS_GLU"/>
</dbReference>
<keyword evidence="7" id="KW-1185">Reference proteome</keyword>
<feature type="active site" evidence="3">
    <location>
        <position position="260"/>
    </location>
</feature>
<dbReference type="PROSITE" id="PS00687">
    <property type="entry name" value="ALDEHYDE_DEHYDR_GLU"/>
    <property type="match status" value="1"/>
</dbReference>
<keyword evidence="2 4" id="KW-0560">Oxidoreductase</keyword>
<comment type="caution">
    <text evidence="6">The sequence shown here is derived from an EMBL/GenBank/DDBJ whole genome shotgun (WGS) entry which is preliminary data.</text>
</comment>
<accession>A0ABV4SZB0</accession>
<evidence type="ECO:0000256" key="1">
    <source>
        <dbReference type="ARBA" id="ARBA00009986"/>
    </source>
</evidence>
<dbReference type="InterPro" id="IPR015590">
    <property type="entry name" value="Aldehyde_DH_dom"/>
</dbReference>
<dbReference type="InterPro" id="IPR016163">
    <property type="entry name" value="Ald_DH_C"/>
</dbReference>
<dbReference type="CDD" id="cd07139">
    <property type="entry name" value="ALDH_AldA-Rv0768"/>
    <property type="match status" value="1"/>
</dbReference>
<dbReference type="PANTHER" id="PTHR42804">
    <property type="entry name" value="ALDEHYDE DEHYDROGENASE"/>
    <property type="match status" value="1"/>
</dbReference>
<dbReference type="Proteomes" id="UP001571476">
    <property type="component" value="Unassembled WGS sequence"/>
</dbReference>
<dbReference type="InterPro" id="IPR016162">
    <property type="entry name" value="Ald_DH_N"/>
</dbReference>
<sequence>MTAPKIAAAPLKHPGRFYIGGEWVKPSTSDLIDVIQPATEEVYLQVAEAKPEDVNRAVDAARRAFDEGPWPFMTPAERAEYMRAIAEGLRKRQDEIAYTWASEMGILHGDAVVRGAKIPGIYDFYASQADSFEWVERHTPAGGGYGWLAREPVGVVGAIVPWNAALVALSWKLAPALIAGCSIVLKSSPESPSAGYLLAEIAEEVGLPAGVVNVVTAHRPASEALVTNPGIDKVSFTGSTAAGKRIAALCADRVARVNLELGGKSAAMVLDDYDLEKVAASLADSTMELTGQVCSALTRVVVSKHRHDELVEALSAEFAKVKVGDPFDSASDMGPVAAQRQRDSIERLVGKGLEEGAKLAAGGHRPAHLDKGWFIEPTLLANVDNHSTVACNEAFGPVLSVIPAENEEDQIRIANDSPYGLNSAVFTNDDNRAWQFARRIRSGTVGHNAHRNSHAFSFGGFKQSGIGREGGREGLMPYLEPKAIILDREPTDAP</sequence>
<evidence type="ECO:0000256" key="3">
    <source>
        <dbReference type="PROSITE-ProRule" id="PRU10007"/>
    </source>
</evidence>